<dbReference type="GO" id="GO:0006086">
    <property type="term" value="P:pyruvate decarboxylation to acetyl-CoA"/>
    <property type="evidence" value="ECO:0007669"/>
    <property type="project" value="TreeGrafter"/>
</dbReference>
<accession>F3Z0I6</accession>
<protein>
    <submittedName>
        <fullName evidence="5">Pyruvate dehydrogenase (Acetyl-transferring)</fullName>
    </submittedName>
</protein>
<dbReference type="InterPro" id="IPR050642">
    <property type="entry name" value="PDH_E1_Alpha_Subunit"/>
</dbReference>
<organism evidence="5 6">
    <name type="scientific">Desulfocurvibacter africanus subsp. africanus str. Walvis Bay</name>
    <dbReference type="NCBI Taxonomy" id="690850"/>
    <lineage>
        <taxon>Bacteria</taxon>
        <taxon>Pseudomonadati</taxon>
        <taxon>Thermodesulfobacteriota</taxon>
        <taxon>Desulfovibrionia</taxon>
        <taxon>Desulfovibrionales</taxon>
        <taxon>Desulfovibrionaceae</taxon>
        <taxon>Desulfocurvibacter</taxon>
    </lineage>
</organism>
<feature type="domain" description="Dehydrogenase E1 component" evidence="4">
    <location>
        <begin position="18"/>
        <end position="315"/>
    </location>
</feature>
<evidence type="ECO:0000256" key="3">
    <source>
        <dbReference type="ARBA" id="ARBA00023052"/>
    </source>
</evidence>
<dbReference type="eggNOG" id="COG1071">
    <property type="taxonomic scope" value="Bacteria"/>
</dbReference>
<dbReference type="KEGG" id="daf:Desaf_2679"/>
<dbReference type="InterPro" id="IPR001017">
    <property type="entry name" value="DH_E1"/>
</dbReference>
<dbReference type="AlphaFoldDB" id="F3Z0I6"/>
<gene>
    <name evidence="5" type="ORF">Desaf_2679</name>
</gene>
<sequence length="330" mass="35569">MPTSRPGGETRRQMLASMILVRAFENRLSKLVADKEDVLGMQILATGQEAASVASVQALTPEDVIVSNHRSHGHLLARNADIKAIMAEIMGKATGVNKGKSGTLHLIVPEVNALMTSTVVGAGPSMAAGAAFAQQYRGERAITAVFFGDGAAAEGNVHEAMNLAGVWKLPLLFICENNCWAGAQALKEHCAVGNIAVRASSYGMPGKLVDGNDADEVHSAVSELAEHCRSGKGPALLEAYTYRMRGHGEHDHQHYVDKEELELWAAKDPIRIYRARLVQEGLLTEEDVRVMERDASARVEEAVRFAAESPFPAPEAAVEDVWVQSPWAGR</sequence>
<dbReference type="CDD" id="cd02000">
    <property type="entry name" value="TPP_E1_PDC_ADC_BCADC"/>
    <property type="match status" value="1"/>
</dbReference>
<dbReference type="EMBL" id="CP003221">
    <property type="protein sequence ID" value="EGJ50996.1"/>
    <property type="molecule type" value="Genomic_DNA"/>
</dbReference>
<dbReference type="Proteomes" id="UP000007844">
    <property type="component" value="Chromosome"/>
</dbReference>
<reference evidence="5 6" key="1">
    <citation type="journal article" date="2011" name="J. Bacteriol.">
        <title>Genome sequence of the mercury-methylating and pleomorphic Desulfovibrio africanus Strain Walvis Bay.</title>
        <authorList>
            <person name="Brown S.D."/>
            <person name="Wall J.D."/>
            <person name="Kucken A.M."/>
            <person name="Gilmour C.C."/>
            <person name="Podar M."/>
            <person name="Brandt C.C."/>
            <person name="Teshima H."/>
            <person name="Detter J.C."/>
            <person name="Han C.S."/>
            <person name="Land M.L."/>
            <person name="Lucas S."/>
            <person name="Han J."/>
            <person name="Pennacchio L."/>
            <person name="Nolan M."/>
            <person name="Pitluck S."/>
            <person name="Woyke T."/>
            <person name="Goodwin L."/>
            <person name="Palumbo A.V."/>
            <person name="Elias D.A."/>
        </authorList>
    </citation>
    <scope>NUCLEOTIDE SEQUENCE [LARGE SCALE GENOMIC DNA]</scope>
    <source>
        <strain evidence="5 6">Walvis Bay</strain>
    </source>
</reference>
<evidence type="ECO:0000259" key="4">
    <source>
        <dbReference type="Pfam" id="PF00676"/>
    </source>
</evidence>
<comment type="cofactor">
    <cofactor evidence="1">
        <name>thiamine diphosphate</name>
        <dbReference type="ChEBI" id="CHEBI:58937"/>
    </cofactor>
</comment>
<evidence type="ECO:0000256" key="2">
    <source>
        <dbReference type="ARBA" id="ARBA00023002"/>
    </source>
</evidence>
<keyword evidence="6" id="KW-1185">Reference proteome</keyword>
<evidence type="ECO:0000256" key="1">
    <source>
        <dbReference type="ARBA" id="ARBA00001964"/>
    </source>
</evidence>
<dbReference type="STRING" id="690850.Desaf_2679"/>
<proteinExistence type="predicted"/>
<dbReference type="PANTHER" id="PTHR11516">
    <property type="entry name" value="PYRUVATE DEHYDROGENASE E1 COMPONENT, ALPHA SUBUNIT BACTERIAL AND ORGANELLAR"/>
    <property type="match status" value="1"/>
</dbReference>
<dbReference type="Gene3D" id="3.40.50.970">
    <property type="match status" value="1"/>
</dbReference>
<dbReference type="PANTHER" id="PTHR11516:SF60">
    <property type="entry name" value="PYRUVATE DEHYDROGENASE E1 COMPONENT SUBUNIT ALPHA"/>
    <property type="match status" value="1"/>
</dbReference>
<evidence type="ECO:0000313" key="5">
    <source>
        <dbReference type="EMBL" id="EGJ50996.1"/>
    </source>
</evidence>
<keyword evidence="5" id="KW-0670">Pyruvate</keyword>
<keyword evidence="3" id="KW-0786">Thiamine pyrophosphate</keyword>
<dbReference type="InterPro" id="IPR029061">
    <property type="entry name" value="THDP-binding"/>
</dbReference>
<dbReference type="GO" id="GO:0004739">
    <property type="term" value="F:pyruvate dehydrogenase (acetyl-transferring) activity"/>
    <property type="evidence" value="ECO:0007669"/>
    <property type="project" value="TreeGrafter"/>
</dbReference>
<keyword evidence="2" id="KW-0560">Oxidoreductase</keyword>
<dbReference type="HOGENOM" id="CLU_029393_5_0_7"/>
<evidence type="ECO:0000313" key="6">
    <source>
        <dbReference type="Proteomes" id="UP000007844"/>
    </source>
</evidence>
<dbReference type="Pfam" id="PF00676">
    <property type="entry name" value="E1_dh"/>
    <property type="match status" value="1"/>
</dbReference>
<dbReference type="RefSeq" id="WP_014260684.1">
    <property type="nucleotide sequence ID" value="NC_016629.1"/>
</dbReference>
<name>F3Z0I6_DESAF</name>
<dbReference type="SUPFAM" id="SSF52518">
    <property type="entry name" value="Thiamin diphosphate-binding fold (THDP-binding)"/>
    <property type="match status" value="1"/>
</dbReference>